<evidence type="ECO:0000313" key="4">
    <source>
        <dbReference type="Proteomes" id="UP000078387"/>
    </source>
</evidence>
<dbReference type="VEuPathDB" id="AmoebaDB:EHI5A_232210"/>
<gene>
    <name evidence="3" type="ORF">CL6EHI_059320</name>
</gene>
<dbReference type="InterPro" id="IPR027417">
    <property type="entry name" value="P-loop_NTPase"/>
</dbReference>
<comment type="caution">
    <text evidence="3">The sequence shown here is derived from an EMBL/GenBank/DDBJ whole genome shotgun (WGS) entry which is preliminary data.</text>
</comment>
<evidence type="ECO:0000259" key="2">
    <source>
        <dbReference type="Pfam" id="PF13521"/>
    </source>
</evidence>
<feature type="domain" description="NadR/Ttd14 AAA" evidence="2">
    <location>
        <begin position="4"/>
        <end position="94"/>
    </location>
</feature>
<sequence length="222" mass="26306">MENKIIISGGIGTGKTTIIKALAKYFNPDEVGIIEEHVRWDEINKVLQTTSKENSNKKKHLIEILKEYLNDYEEQIEKKQNKRILLIERQPIELIDTFWDPEETDDLLNTQEIKILKEQANKIITKYIIKYEEEEEKIEGIMRTNELLTPKALASELFSKWVTRNSRLSRSSIYLIFLGVNDKIITKRMSTHPLKPEIRYDMNNLYLETYSANYLKYYKELN</sequence>
<feature type="coiled-coil region" evidence="1">
    <location>
        <begin position="62"/>
        <end position="89"/>
    </location>
</feature>
<protein>
    <recommendedName>
        <fullName evidence="2">NadR/Ttd14 AAA domain-containing protein</fullName>
    </recommendedName>
</protein>
<keyword evidence="1" id="KW-0175">Coiled coil</keyword>
<dbReference type="Pfam" id="PF13521">
    <property type="entry name" value="AAA_28"/>
    <property type="match status" value="1"/>
</dbReference>
<proteinExistence type="predicted"/>
<evidence type="ECO:0000313" key="3">
    <source>
        <dbReference type="EMBL" id="GAT98455.1"/>
    </source>
</evidence>
<evidence type="ECO:0000256" key="1">
    <source>
        <dbReference type="SAM" id="Coils"/>
    </source>
</evidence>
<accession>A0A5K1VF51</accession>
<dbReference type="AlphaFoldDB" id="A0A5K1VF51"/>
<dbReference type="SUPFAM" id="SSF52540">
    <property type="entry name" value="P-loop containing nucleoside triphosphate hydrolases"/>
    <property type="match status" value="2"/>
</dbReference>
<reference evidence="3 4" key="1">
    <citation type="submission" date="2016-05" db="EMBL/GenBank/DDBJ databases">
        <title>First whole genome sequencing of Entamoeba histolytica HM1:IMSS-clone-6.</title>
        <authorList>
            <person name="Mukherjee Avik.K."/>
            <person name="Izumyama S."/>
            <person name="Nakada-Tsukui K."/>
            <person name="Nozaki T."/>
        </authorList>
    </citation>
    <scope>NUCLEOTIDE SEQUENCE [LARGE SCALE GENOMIC DNA]</scope>
    <source>
        <strain evidence="3 4">HM1:IMSS clone 6</strain>
    </source>
</reference>
<dbReference type="Gene3D" id="3.40.50.300">
    <property type="entry name" value="P-loop containing nucleotide triphosphate hydrolases"/>
    <property type="match status" value="1"/>
</dbReference>
<organism evidence="3 4">
    <name type="scientific">Entamoeba histolytica</name>
    <dbReference type="NCBI Taxonomy" id="5759"/>
    <lineage>
        <taxon>Eukaryota</taxon>
        <taxon>Amoebozoa</taxon>
        <taxon>Evosea</taxon>
        <taxon>Archamoebae</taxon>
        <taxon>Mastigamoebida</taxon>
        <taxon>Entamoebidae</taxon>
        <taxon>Entamoeba</taxon>
    </lineage>
</organism>
<name>A0A5K1VF51_ENTHI</name>
<dbReference type="InterPro" id="IPR038727">
    <property type="entry name" value="NadR/Ttd14_AAA_dom"/>
</dbReference>
<dbReference type="VEuPathDB" id="AmoebaDB:KM1_298810"/>
<dbReference type="EMBL" id="BDEQ01000001">
    <property type="protein sequence ID" value="GAT98455.1"/>
    <property type="molecule type" value="Genomic_DNA"/>
</dbReference>
<dbReference type="VEuPathDB" id="AmoebaDB:EHI_059320"/>
<dbReference type="Proteomes" id="UP000078387">
    <property type="component" value="Unassembled WGS sequence"/>
</dbReference>